<dbReference type="PROSITE" id="PS51154">
    <property type="entry name" value="MACRO"/>
    <property type="match status" value="1"/>
</dbReference>
<protein>
    <submittedName>
        <fullName evidence="2">Putative MACRO domain-containing protein 2</fullName>
    </submittedName>
</protein>
<evidence type="ECO:0000313" key="2">
    <source>
        <dbReference type="EMBL" id="KZS18480.1"/>
    </source>
</evidence>
<evidence type="ECO:0000259" key="1">
    <source>
        <dbReference type="PROSITE" id="PS51154"/>
    </source>
</evidence>
<name>A0A162P386_9CRUS</name>
<dbReference type="GO" id="GO:0042278">
    <property type="term" value="P:purine nucleoside metabolic process"/>
    <property type="evidence" value="ECO:0007669"/>
    <property type="project" value="TreeGrafter"/>
</dbReference>
<dbReference type="Pfam" id="PF01661">
    <property type="entry name" value="Macro"/>
    <property type="match status" value="1"/>
</dbReference>
<gene>
    <name evidence="2" type="ORF">APZ42_014983</name>
</gene>
<dbReference type="SUPFAM" id="SSF52949">
    <property type="entry name" value="Macro domain-like"/>
    <property type="match status" value="1"/>
</dbReference>
<dbReference type="PANTHER" id="PTHR11106">
    <property type="entry name" value="GANGLIOSIDE INDUCED DIFFERENTIATION ASSOCIATED PROTEIN 2-RELATED"/>
    <property type="match status" value="1"/>
</dbReference>
<dbReference type="SMART" id="SM00506">
    <property type="entry name" value="A1pp"/>
    <property type="match status" value="1"/>
</dbReference>
<keyword evidence="3" id="KW-1185">Reference proteome</keyword>
<dbReference type="CDD" id="cd02908">
    <property type="entry name" value="Macro_OAADPr_deacetylase"/>
    <property type="match status" value="1"/>
</dbReference>
<dbReference type="GO" id="GO:0140291">
    <property type="term" value="P:peptidyl-glutamate ADP-deribosylation"/>
    <property type="evidence" value="ECO:0007669"/>
    <property type="project" value="TreeGrafter"/>
</dbReference>
<dbReference type="Gene3D" id="3.40.220.10">
    <property type="entry name" value="Leucine Aminopeptidase, subunit E, domain 1"/>
    <property type="match status" value="1"/>
</dbReference>
<reference evidence="2 3" key="1">
    <citation type="submission" date="2016-03" db="EMBL/GenBank/DDBJ databases">
        <title>EvidentialGene: Evidence-directed Construction of Genes on Genomes.</title>
        <authorList>
            <person name="Gilbert D.G."/>
            <person name="Choi J.-H."/>
            <person name="Mockaitis K."/>
            <person name="Colbourne J."/>
            <person name="Pfrender M."/>
        </authorList>
    </citation>
    <scope>NUCLEOTIDE SEQUENCE [LARGE SCALE GENOMIC DNA]</scope>
    <source>
        <strain evidence="2 3">Xinb3</strain>
        <tissue evidence="2">Complete organism</tissue>
    </source>
</reference>
<dbReference type="GO" id="GO:0006974">
    <property type="term" value="P:DNA damage response"/>
    <property type="evidence" value="ECO:0007669"/>
    <property type="project" value="TreeGrafter"/>
</dbReference>
<dbReference type="Proteomes" id="UP000076858">
    <property type="component" value="Unassembled WGS sequence"/>
</dbReference>
<dbReference type="GO" id="GO:0005654">
    <property type="term" value="C:nucleoplasm"/>
    <property type="evidence" value="ECO:0007669"/>
    <property type="project" value="TreeGrafter"/>
</dbReference>
<dbReference type="OrthoDB" id="6133115at2759"/>
<proteinExistence type="predicted"/>
<accession>A0A162P386</accession>
<dbReference type="STRING" id="35525.A0A162P386"/>
<evidence type="ECO:0000313" key="3">
    <source>
        <dbReference type="Proteomes" id="UP000076858"/>
    </source>
</evidence>
<feature type="domain" description="Macro" evidence="1">
    <location>
        <begin position="76"/>
        <end position="252"/>
    </location>
</feature>
<dbReference type="AlphaFoldDB" id="A0A162P386"/>
<comment type="caution">
    <text evidence="2">The sequence shown here is derived from an EMBL/GenBank/DDBJ whole genome shotgun (WGS) entry which is preliminary data.</text>
</comment>
<dbReference type="EMBL" id="LRGB01000512">
    <property type="protein sequence ID" value="KZS18480.1"/>
    <property type="molecule type" value="Genomic_DNA"/>
</dbReference>
<sequence>MLLRQFFVHKKSFNRAIFAMAEQCPTWEEAKGKYLEENIETRRGNYFCKNNFFTLEDIPTWADESKEVSSSASVEKNGLQANRDLNSKISVWKGDITHLEVGAIVNAANSRLAGGGGVDGAIHKAAGHFLLSECKSFKNGCPTGDALLTGGYKLPAKYVIQTVGPMTHDPALLSACYANSLKLAKENNLKSIAFPCISTGVYGFPNRDAAEVALSAVRKFLECEVSSVERVIFCVFLDLDLRLYKELLPEYFPSCGDVTKVD</sequence>
<dbReference type="PANTHER" id="PTHR11106:SF27">
    <property type="entry name" value="MACRO DOMAIN-CONTAINING PROTEIN"/>
    <property type="match status" value="1"/>
</dbReference>
<organism evidence="2 3">
    <name type="scientific">Daphnia magna</name>
    <dbReference type="NCBI Taxonomy" id="35525"/>
    <lineage>
        <taxon>Eukaryota</taxon>
        <taxon>Metazoa</taxon>
        <taxon>Ecdysozoa</taxon>
        <taxon>Arthropoda</taxon>
        <taxon>Crustacea</taxon>
        <taxon>Branchiopoda</taxon>
        <taxon>Diplostraca</taxon>
        <taxon>Cladocera</taxon>
        <taxon>Anomopoda</taxon>
        <taxon>Daphniidae</taxon>
        <taxon>Daphnia</taxon>
    </lineage>
</organism>
<dbReference type="InterPro" id="IPR043472">
    <property type="entry name" value="Macro_dom-like"/>
</dbReference>
<dbReference type="InterPro" id="IPR002589">
    <property type="entry name" value="Macro_dom"/>
</dbReference>
<dbReference type="GO" id="GO:0140293">
    <property type="term" value="F:ADP-ribosylglutamate hydrolase activity"/>
    <property type="evidence" value="ECO:0007669"/>
    <property type="project" value="TreeGrafter"/>
</dbReference>